<dbReference type="InterPro" id="IPR000477">
    <property type="entry name" value="RT_dom"/>
</dbReference>
<dbReference type="GO" id="GO:0003676">
    <property type="term" value="F:nucleic acid binding"/>
    <property type="evidence" value="ECO:0007669"/>
    <property type="project" value="InterPro"/>
</dbReference>
<dbReference type="GO" id="GO:0042575">
    <property type="term" value="C:DNA polymerase complex"/>
    <property type="evidence" value="ECO:0007669"/>
    <property type="project" value="UniProtKB-ARBA"/>
</dbReference>
<evidence type="ECO:0000313" key="3">
    <source>
        <dbReference type="Proteomes" id="UP000668214"/>
    </source>
</evidence>
<organism evidence="2 3">
    <name type="scientific">Pseudoatta argentina</name>
    <dbReference type="NCBI Taxonomy" id="621737"/>
    <lineage>
        <taxon>Eukaryota</taxon>
        <taxon>Metazoa</taxon>
        <taxon>Ecdysozoa</taxon>
        <taxon>Arthropoda</taxon>
        <taxon>Hexapoda</taxon>
        <taxon>Insecta</taxon>
        <taxon>Pterygota</taxon>
        <taxon>Neoptera</taxon>
        <taxon>Endopterygota</taxon>
        <taxon>Hymenoptera</taxon>
        <taxon>Apocrita</taxon>
        <taxon>Aculeata</taxon>
        <taxon>Formicoidea</taxon>
        <taxon>Formicidae</taxon>
        <taxon>Myrmicinae</taxon>
        <taxon>Pseudoatta</taxon>
    </lineage>
</organism>
<dbReference type="Proteomes" id="UP000668214">
    <property type="component" value="Unassembled WGS sequence"/>
</dbReference>
<dbReference type="Gene3D" id="3.10.10.10">
    <property type="entry name" value="HIV Type 1 Reverse Transcriptase, subunit A, domain 1"/>
    <property type="match status" value="1"/>
</dbReference>
<dbReference type="InterPro" id="IPR043502">
    <property type="entry name" value="DNA/RNA_pol_sf"/>
</dbReference>
<dbReference type="PANTHER" id="PTHR37984">
    <property type="entry name" value="PROTEIN CBG26694"/>
    <property type="match status" value="1"/>
</dbReference>
<dbReference type="InterPro" id="IPR012337">
    <property type="entry name" value="RNaseH-like_sf"/>
</dbReference>
<feature type="non-terminal residue" evidence="2">
    <location>
        <position position="407"/>
    </location>
</feature>
<dbReference type="InterPro" id="IPR001584">
    <property type="entry name" value="Integrase_cat-core"/>
</dbReference>
<sequence length="407" mass="46284">MNEADASKNAFSTPHGHYQFNRMPFGLKNAPATFQWLMNQVLSGIQGVEMFVDPTSRLMRWRFRLAEYEYNIIYKAGKTNLNADALSRNPTIFPTAGNNKKINYHKILFPLTLDKNSISEKTVTSFAEDLARDDHSPTAVYFPVHDEVLNISELDELDELNDNSDASIPDAPNVPYQRFNPRILPDNFTTRKDNLVILVTQREEPCDRGARMLADQERLPQIENATLGRAKLISDRKINKIENILNDTFHDHNVKICTNQVSVPPIGDRPRILKEYHDSAMGGHKDITKTSSYIQNCRNCQLKKLVRVKTRPEIRAGNSYILTIQDVLTKYSLAIPLKQTTAIDVASAFVSDFICVYVPKAILIDQGSNFLSALMRVIAHKFHIMQFKTTAYHPQSNGSIERSHHVL</sequence>
<dbReference type="GO" id="GO:0015074">
    <property type="term" value="P:DNA integration"/>
    <property type="evidence" value="ECO:0007669"/>
    <property type="project" value="InterPro"/>
</dbReference>
<dbReference type="SUPFAM" id="SSF56672">
    <property type="entry name" value="DNA/RNA polymerases"/>
    <property type="match status" value="1"/>
</dbReference>
<dbReference type="EMBL" id="JAANIA010000014">
    <property type="protein sequence ID" value="KAG5327865.1"/>
    <property type="molecule type" value="Genomic_DNA"/>
</dbReference>
<feature type="non-terminal residue" evidence="2">
    <location>
        <position position="1"/>
    </location>
</feature>
<dbReference type="InterPro" id="IPR050951">
    <property type="entry name" value="Retrovirus_Pol_polyprotein"/>
</dbReference>
<dbReference type="GO" id="GO:0071897">
    <property type="term" value="P:DNA biosynthetic process"/>
    <property type="evidence" value="ECO:0007669"/>
    <property type="project" value="UniProtKB-ARBA"/>
</dbReference>
<dbReference type="Pfam" id="PF00078">
    <property type="entry name" value="RVT_1"/>
    <property type="match status" value="1"/>
</dbReference>
<gene>
    <name evidence="2" type="primary">Pol_11</name>
    <name evidence="2" type="ORF">G6Z78_0010783</name>
</gene>
<dbReference type="InterPro" id="IPR036397">
    <property type="entry name" value="RNaseH_sf"/>
</dbReference>
<dbReference type="Gene3D" id="3.30.420.10">
    <property type="entry name" value="Ribonuclease H-like superfamily/Ribonuclease H"/>
    <property type="match status" value="1"/>
</dbReference>
<dbReference type="PANTHER" id="PTHR37984:SF15">
    <property type="entry name" value="INTEGRASE CATALYTIC DOMAIN-CONTAINING PROTEIN"/>
    <property type="match status" value="1"/>
</dbReference>
<protein>
    <submittedName>
        <fullName evidence="2">POL4 protein</fullName>
    </submittedName>
</protein>
<feature type="domain" description="Integrase catalytic" evidence="1">
    <location>
        <begin position="266"/>
        <end position="407"/>
    </location>
</feature>
<accession>A0A836FZP6</accession>
<dbReference type="AlphaFoldDB" id="A0A836FZP6"/>
<name>A0A836FZP6_9HYME</name>
<comment type="caution">
    <text evidence="2">The sequence shown here is derived from an EMBL/GenBank/DDBJ whole genome shotgun (WGS) entry which is preliminary data.</text>
</comment>
<dbReference type="SUPFAM" id="SSF53098">
    <property type="entry name" value="Ribonuclease H-like"/>
    <property type="match status" value="1"/>
</dbReference>
<reference evidence="2" key="1">
    <citation type="submission" date="2020-02" db="EMBL/GenBank/DDBJ databases">
        <title>Relaxed selection underlies rapid genomic changes in the transitions from sociality to social parasitism in ants.</title>
        <authorList>
            <person name="Bi X."/>
        </authorList>
    </citation>
    <scope>NUCLEOTIDE SEQUENCE</scope>
    <source>
        <strain evidence="2">BGI-DK2014c</strain>
        <tissue evidence="2">Whole body</tissue>
    </source>
</reference>
<proteinExistence type="predicted"/>
<evidence type="ECO:0000259" key="1">
    <source>
        <dbReference type="PROSITE" id="PS50994"/>
    </source>
</evidence>
<evidence type="ECO:0000313" key="2">
    <source>
        <dbReference type="EMBL" id="KAG5327865.1"/>
    </source>
</evidence>
<keyword evidence="3" id="KW-1185">Reference proteome</keyword>
<dbReference type="PROSITE" id="PS50994">
    <property type="entry name" value="INTEGRASE"/>
    <property type="match status" value="1"/>
</dbReference>